<gene>
    <name evidence="2" type="ORF">GCM10010305_15760</name>
</gene>
<feature type="compositionally biased region" description="Basic and acidic residues" evidence="1">
    <location>
        <begin position="28"/>
        <end position="43"/>
    </location>
</feature>
<evidence type="ECO:0000256" key="1">
    <source>
        <dbReference type="SAM" id="MobiDB-lite"/>
    </source>
</evidence>
<dbReference type="AlphaFoldDB" id="A0A918W7W6"/>
<evidence type="ECO:0000313" key="2">
    <source>
        <dbReference type="EMBL" id="GHA73946.1"/>
    </source>
</evidence>
<comment type="caution">
    <text evidence="2">The sequence shown here is derived from an EMBL/GenBank/DDBJ whole genome shotgun (WGS) entry which is preliminary data.</text>
</comment>
<evidence type="ECO:0000313" key="3">
    <source>
        <dbReference type="Proteomes" id="UP000644020"/>
    </source>
</evidence>
<protein>
    <submittedName>
        <fullName evidence="2">Uncharacterized protein</fullName>
    </submittedName>
</protein>
<accession>A0A918W7W6</accession>
<reference evidence="2" key="2">
    <citation type="submission" date="2020-09" db="EMBL/GenBank/DDBJ databases">
        <authorList>
            <person name="Sun Q."/>
            <person name="Ohkuma M."/>
        </authorList>
    </citation>
    <scope>NUCLEOTIDE SEQUENCE</scope>
    <source>
        <strain evidence="2">JCM 4518</strain>
    </source>
</reference>
<name>A0A918W7W6_9ACTN</name>
<dbReference type="EMBL" id="BMUL01000003">
    <property type="protein sequence ID" value="GHA73946.1"/>
    <property type="molecule type" value="Genomic_DNA"/>
</dbReference>
<reference evidence="2" key="1">
    <citation type="journal article" date="2014" name="Int. J. Syst. Evol. Microbiol.">
        <title>Complete genome sequence of Corynebacterium casei LMG S-19264T (=DSM 44701T), isolated from a smear-ripened cheese.</title>
        <authorList>
            <consortium name="US DOE Joint Genome Institute (JGI-PGF)"/>
            <person name="Walter F."/>
            <person name="Albersmeier A."/>
            <person name="Kalinowski J."/>
            <person name="Ruckert C."/>
        </authorList>
    </citation>
    <scope>NUCLEOTIDE SEQUENCE</scope>
    <source>
        <strain evidence="2">JCM 4518</strain>
    </source>
</reference>
<feature type="region of interest" description="Disordered" evidence="1">
    <location>
        <begin position="1"/>
        <end position="58"/>
    </location>
</feature>
<organism evidence="2 3">
    <name type="scientific">Streptomyces termitum</name>
    <dbReference type="NCBI Taxonomy" id="67368"/>
    <lineage>
        <taxon>Bacteria</taxon>
        <taxon>Bacillati</taxon>
        <taxon>Actinomycetota</taxon>
        <taxon>Actinomycetes</taxon>
        <taxon>Kitasatosporales</taxon>
        <taxon>Streptomycetaceae</taxon>
        <taxon>Streptomyces</taxon>
    </lineage>
</organism>
<sequence length="72" mass="7598">MSGDADGVGFEPEDVLSEVVPEQGGESGVEHRGAHGGLREVRASEGGPPPPRGGDGRAAQYQMYQELAFRLF</sequence>
<keyword evidence="3" id="KW-1185">Reference proteome</keyword>
<dbReference type="Proteomes" id="UP000644020">
    <property type="component" value="Unassembled WGS sequence"/>
</dbReference>
<proteinExistence type="predicted"/>